<feature type="coiled-coil region" evidence="6">
    <location>
        <begin position="67"/>
        <end position="133"/>
    </location>
</feature>
<reference evidence="8 9" key="1">
    <citation type="journal article" date="2018" name="BMC Genomics">
        <title>Genomic comparison of Trypanosoma conorhini and Trypanosoma rangeli to Trypanosoma cruzi strains of high and low virulence.</title>
        <authorList>
            <person name="Bradwell K.R."/>
            <person name="Koparde V.N."/>
            <person name="Matveyev A.V."/>
            <person name="Serrano M.G."/>
            <person name="Alves J.M."/>
            <person name="Parikh H."/>
            <person name="Huang B."/>
            <person name="Lee V."/>
            <person name="Espinosa-Alvarez O."/>
            <person name="Ortiz P.A."/>
            <person name="Costa-Martins A.G."/>
            <person name="Teixeira M.M."/>
            <person name="Buck G.A."/>
        </authorList>
    </citation>
    <scope>NUCLEOTIDE SEQUENCE [LARGE SCALE GENOMIC DNA]</scope>
    <source>
        <strain evidence="8 9">AM80</strain>
    </source>
</reference>
<evidence type="ECO:0000313" key="9">
    <source>
        <dbReference type="Proteomes" id="UP000283634"/>
    </source>
</evidence>
<keyword evidence="3" id="KW-0067">ATP-binding</keyword>
<organism evidence="8 9">
    <name type="scientific">Trypanosoma rangeli</name>
    <dbReference type="NCBI Taxonomy" id="5698"/>
    <lineage>
        <taxon>Eukaryota</taxon>
        <taxon>Discoba</taxon>
        <taxon>Euglenozoa</taxon>
        <taxon>Kinetoplastea</taxon>
        <taxon>Metakinetoplastina</taxon>
        <taxon>Trypanosomatida</taxon>
        <taxon>Trypanosomatidae</taxon>
        <taxon>Trypanosoma</taxon>
        <taxon>Herpetosoma</taxon>
    </lineage>
</organism>
<evidence type="ECO:0000256" key="1">
    <source>
        <dbReference type="ARBA" id="ARBA00022701"/>
    </source>
</evidence>
<feature type="non-terminal residue" evidence="8">
    <location>
        <position position="639"/>
    </location>
</feature>
<comment type="caution">
    <text evidence="8">The sequence shown here is derived from an EMBL/GenBank/DDBJ whole genome shotgun (WGS) entry which is preliminary data.</text>
</comment>
<evidence type="ECO:0000256" key="4">
    <source>
        <dbReference type="ARBA" id="ARBA00023054"/>
    </source>
</evidence>
<evidence type="ECO:0000256" key="6">
    <source>
        <dbReference type="SAM" id="Coils"/>
    </source>
</evidence>
<evidence type="ECO:0000256" key="5">
    <source>
        <dbReference type="ARBA" id="ARBA00023175"/>
    </source>
</evidence>
<sequence>MGVPPLSPEEVHNNIKAFLKSVDEPVISGSLVVYEFLDNALELQWSLARVLKLGEHYVQLQRWRAKNGSYADVLNALQKEKEQKEEEMRNCQHTLSQQRDELATVRRDTEARVARAKEEVENARRSLAAVEEVWLHEAFNARLPSAGLCLVLEASVAILNSDGAGEAVTGWEELRPVVRDPAFINRLLEYCPAVGKDANAWQDIVNNYQPRLLKLREQILRHSVNILPASPLALESVICDWVLAQLNTIIVFHALEKSQTRAKEIGEDINTNISRMKLLDIQIRKNAKQQHLCNEGYGIITDKNDKTDACLTFSEASDIAPITVPRSSITASIKANSTGVAVITQEESKRLLSRASMHRPLLYAALHTALNNVNHIKDKYHTNATLLQELSEKTNNVHKQNNDLTKQLKTANTEINKVHQELLRNKHLSKQAQEHYDQQRRHIQEQHDKALRQLQDGQRLFKDMQNKEQQRLKEEIKRLAEEKKQVENENANNHTALQQTQSQIKQLNQQADDLRRQLVDTGHEFKKMLNAHEEDKTRLINDLNKVNDREKDMKQKLKELRAENEQLREENEQLRAENEQLYGADEDKVRALEELNDRAEEMNRQLEELRAENEQLRAGDDGNFRSLEELNDRAEDMNR</sequence>
<evidence type="ECO:0000256" key="2">
    <source>
        <dbReference type="ARBA" id="ARBA00022741"/>
    </source>
</evidence>
<evidence type="ECO:0000256" key="7">
    <source>
        <dbReference type="SAM" id="MobiDB-lite"/>
    </source>
</evidence>
<feature type="coiled-coil region" evidence="6">
    <location>
        <begin position="387"/>
        <end position="421"/>
    </location>
</feature>
<feature type="region of interest" description="Disordered" evidence="7">
    <location>
        <begin position="609"/>
        <end position="639"/>
    </location>
</feature>
<dbReference type="OMA" id="NENANNH"/>
<dbReference type="OrthoDB" id="268041at2759"/>
<keyword evidence="5" id="KW-0505">Motor protein</keyword>
<proteinExistence type="predicted"/>
<dbReference type="GO" id="GO:0005524">
    <property type="term" value="F:ATP binding"/>
    <property type="evidence" value="ECO:0007669"/>
    <property type="project" value="UniProtKB-KW"/>
</dbReference>
<name>A0A3R7MBI3_TRYRA</name>
<gene>
    <name evidence="8" type="ORF">TraAM80_08092</name>
</gene>
<keyword evidence="9" id="KW-1185">Reference proteome</keyword>
<accession>A0A3R7MBI3</accession>
<dbReference type="GeneID" id="40332025"/>
<keyword evidence="1" id="KW-0493">Microtubule</keyword>
<evidence type="ECO:0000313" key="8">
    <source>
        <dbReference type="EMBL" id="RNE99586.1"/>
    </source>
</evidence>
<dbReference type="AlphaFoldDB" id="A0A3R7MBI3"/>
<dbReference type="PANTHER" id="PTHR37739">
    <property type="entry name" value="KINESIN-LIKE PROTEIN KIN-12D"/>
    <property type="match status" value="1"/>
</dbReference>
<dbReference type="PANTHER" id="PTHR37739:SF8">
    <property type="entry name" value="KINESIN-LIKE PROTEIN KIN-12D"/>
    <property type="match status" value="1"/>
</dbReference>
<evidence type="ECO:0000256" key="3">
    <source>
        <dbReference type="ARBA" id="ARBA00022840"/>
    </source>
</evidence>
<dbReference type="Proteomes" id="UP000283634">
    <property type="component" value="Unassembled WGS sequence"/>
</dbReference>
<dbReference type="EMBL" id="MKGL01000376">
    <property type="protein sequence ID" value="RNE99586.1"/>
    <property type="molecule type" value="Genomic_DNA"/>
</dbReference>
<dbReference type="RefSeq" id="XP_029235282.1">
    <property type="nucleotide sequence ID" value="XM_029384852.1"/>
</dbReference>
<dbReference type="InterPro" id="IPR044986">
    <property type="entry name" value="KIF15/KIN-12"/>
</dbReference>
<keyword evidence="4 6" id="KW-0175">Coiled coil</keyword>
<protein>
    <submittedName>
        <fullName evidence="8">Uncharacterized protein</fullName>
    </submittedName>
</protein>
<dbReference type="GO" id="GO:0005874">
    <property type="term" value="C:microtubule"/>
    <property type="evidence" value="ECO:0007669"/>
    <property type="project" value="UniProtKB-KW"/>
</dbReference>
<keyword evidence="2" id="KW-0547">Nucleotide-binding</keyword>
<dbReference type="Gene3D" id="1.20.920.60">
    <property type="match status" value="1"/>
</dbReference>